<dbReference type="AlphaFoldDB" id="A0A2N3WYC3"/>
<dbReference type="Proteomes" id="UP000233766">
    <property type="component" value="Unassembled WGS sequence"/>
</dbReference>
<name>A0A2N3WYC3_9NOCA</name>
<dbReference type="InterPro" id="IPR052216">
    <property type="entry name" value="CRISPR_Csm3_endoribonuclease"/>
</dbReference>
<evidence type="ECO:0000256" key="2">
    <source>
        <dbReference type="ARBA" id="ARBA00093789"/>
    </source>
</evidence>
<gene>
    <name evidence="4" type="ORF">ATK86_0936</name>
</gene>
<dbReference type="CDD" id="cd09726">
    <property type="entry name" value="RAMP_I_III"/>
    <property type="match status" value="1"/>
</dbReference>
<keyword evidence="1" id="KW-0051">Antiviral defense</keyword>
<dbReference type="OrthoDB" id="5242922at2"/>
<evidence type="ECO:0000259" key="3">
    <source>
        <dbReference type="Pfam" id="PF03787"/>
    </source>
</evidence>
<dbReference type="GO" id="GO:0051607">
    <property type="term" value="P:defense response to virus"/>
    <property type="evidence" value="ECO:0007669"/>
    <property type="project" value="UniProtKB-KW"/>
</dbReference>
<dbReference type="PANTHER" id="PTHR35579">
    <property type="entry name" value="CRISPR SYSTEM CMS ENDORIBONUCLEASE CSM3"/>
    <property type="match status" value="1"/>
</dbReference>
<dbReference type="InterPro" id="IPR005537">
    <property type="entry name" value="RAMP_III_fam"/>
</dbReference>
<accession>A0A2N3WYC3</accession>
<proteinExistence type="predicted"/>
<reference evidence="4 5" key="1">
    <citation type="submission" date="2017-12" db="EMBL/GenBank/DDBJ databases">
        <title>Sequencing the genomes of 1000 Actinobacteria strains.</title>
        <authorList>
            <person name="Klenk H.-P."/>
        </authorList>
    </citation>
    <scope>NUCLEOTIDE SEQUENCE [LARGE SCALE GENOMIC DNA]</scope>
    <source>
        <strain evidence="4 5">DSM 44489</strain>
    </source>
</reference>
<evidence type="ECO:0000256" key="1">
    <source>
        <dbReference type="ARBA" id="ARBA00023118"/>
    </source>
</evidence>
<protein>
    <submittedName>
        <fullName evidence="4">CRISPR/Cas system CSM-associated protein Csm3 (Group 7 of RAMP superfamily)</fullName>
    </submittedName>
</protein>
<evidence type="ECO:0000313" key="5">
    <source>
        <dbReference type="Proteomes" id="UP000233766"/>
    </source>
</evidence>
<dbReference type="PANTHER" id="PTHR35579:SF6">
    <property type="entry name" value="DUF324 DOMAIN-CONTAINING PROTEIN"/>
    <property type="match status" value="1"/>
</dbReference>
<keyword evidence="5" id="KW-1185">Reference proteome</keyword>
<comment type="caution">
    <text evidence="4">The sequence shown here is derived from an EMBL/GenBank/DDBJ whole genome shotgun (WGS) entry which is preliminary data.</text>
</comment>
<comment type="subunit">
    <text evidence="2">Part of the Csm effector complex that includes Cas10, Csm2, Csm3, Csm4 and Csm5.</text>
</comment>
<dbReference type="RefSeq" id="WP_101463293.1">
    <property type="nucleotide sequence ID" value="NZ_PJMW01000001.1"/>
</dbReference>
<dbReference type="Pfam" id="PF03787">
    <property type="entry name" value="RAMPs"/>
    <property type="match status" value="2"/>
</dbReference>
<organism evidence="4 5">
    <name type="scientific">Nocardia fluminea</name>
    <dbReference type="NCBI Taxonomy" id="134984"/>
    <lineage>
        <taxon>Bacteria</taxon>
        <taxon>Bacillati</taxon>
        <taxon>Actinomycetota</taxon>
        <taxon>Actinomycetes</taxon>
        <taxon>Mycobacteriales</taxon>
        <taxon>Nocardiaceae</taxon>
        <taxon>Nocardia</taxon>
    </lineage>
</organism>
<sequence>MSALTARYTLTGELVTRSPLHIGAATPGSITDMEQVRDGLDRLVIPGTSLAGVLRSADGGDERWWGTHLTEAEVDRRGAHASRITIADAPAADGRVLIRDGVSIDRVTGAAAHRHLFSRQVVATGTRFAFTAWLEVARGDDDEAAATLMQELAARLIGGITVGAAASAGLGRLELDAAQLRREDFATPSGLFDALTERGTLIDLTADTPPRGTLRITIPWTPLGPIMSKVATAAGEAAAWPALDTDATGDHLRLLIPGTSIKGLLRGHAERIVRTLTGNTVDSTDPLVQLERSAALPAIGELFGAAADLAAGTPGRRGLLSVREVTSTVTIPVDRWQAARAAASAPATSATERDRRRLAFAAAIDRLNEQTAPHGLWFDIAARTAIDRWTGAASDGLLFTALEPHTDPEANAWSAIELELDLTRPSTIGIEALLALLLLLVRDLAEGWIPFGFGTTRGLGALRADPASITVTIDAQTPESVRSLSGKTLHDILTDPALATGLESAWHRALATSGATHS</sequence>
<feature type="domain" description="CRISPR type III-associated protein" evidence="3">
    <location>
        <begin position="14"/>
        <end position="174"/>
    </location>
</feature>
<dbReference type="EMBL" id="PJMW01000001">
    <property type="protein sequence ID" value="PKV98902.1"/>
    <property type="molecule type" value="Genomic_DNA"/>
</dbReference>
<feature type="domain" description="CRISPR type III-associated protein" evidence="3">
    <location>
        <begin position="256"/>
        <end position="463"/>
    </location>
</feature>
<evidence type="ECO:0000313" key="4">
    <source>
        <dbReference type="EMBL" id="PKV98902.1"/>
    </source>
</evidence>